<keyword evidence="4" id="KW-0812">Transmembrane</keyword>
<dbReference type="STRING" id="50990.A0A4Y7PI64"/>
<evidence type="ECO:0000256" key="5">
    <source>
        <dbReference type="SAM" id="SignalP"/>
    </source>
</evidence>
<dbReference type="PRINTS" id="PR00792">
    <property type="entry name" value="PEPSIN"/>
</dbReference>
<dbReference type="EMBL" id="ML170316">
    <property type="protein sequence ID" value="TDL14681.1"/>
    <property type="molecule type" value="Genomic_DNA"/>
</dbReference>
<feature type="transmembrane region" description="Helical" evidence="4">
    <location>
        <begin position="447"/>
        <end position="471"/>
    </location>
</feature>
<dbReference type="VEuPathDB" id="FungiDB:BD410DRAFT_845823"/>
<evidence type="ECO:0000256" key="2">
    <source>
        <dbReference type="ARBA" id="ARBA00022750"/>
    </source>
</evidence>
<protein>
    <submittedName>
        <fullName evidence="7">Acid protease</fullName>
    </submittedName>
</protein>
<dbReference type="GO" id="GO:0006508">
    <property type="term" value="P:proteolysis"/>
    <property type="evidence" value="ECO:0007669"/>
    <property type="project" value="UniProtKB-KW"/>
</dbReference>
<feature type="domain" description="Peptidase A1" evidence="6">
    <location>
        <begin position="75"/>
        <end position="380"/>
    </location>
</feature>
<dbReference type="InterPro" id="IPR034164">
    <property type="entry name" value="Pepsin-like_dom"/>
</dbReference>
<keyword evidence="2 3" id="KW-0064">Aspartyl protease</keyword>
<sequence length="536" mass="57116">MRAACISLILGLVLLANGLRVPVQKAKRQGSELRRRNSDFSVFGPHTESPASGTLINDAFTGDDLGLIAPHDLLYIANITVAGNDYPVQLDTGSSDLWVQAPTTPIPNAKQTSGTLNVTYGIGWAFGHVSLAPVTFAGISIPSQAFLDVSSVNSPVLVNGGKGIVGLGFTSLSQIDIEVSKTTADYGRSLLFNAFQTDKSQPNMISFSLQRSSNPADSGSGTFSIGEYEPAYAAVANEPMIPTWPLDDPSRWTVLMDSFTVGSQTFSVSTNVVGAPVKNAVVLVDSGTSYTYLPQDAARAIYGGVTGAHFSDSLGQWVVPCDAEIDLALQFGGKVYPVHPLDITSKNPTDPTSDWLAGDNFLRSVYSVYDFGDFDSSGNMGNPYIQFLSVIQSAEQASQEFHSARGDGVHMKIINDVSNSTTTGGKTGGRLSSDADDTERMVNYKPAILGLLGLDAIALIIIVAIGICYFIPRRQTGVVESGLKIKCDGDNANNVARMLVSHPPSTSDVGHRYTPVDNYDNYISGAKPQSQGYQQR</sequence>
<organism evidence="7 8">
    <name type="scientific">Rickenella mellea</name>
    <dbReference type="NCBI Taxonomy" id="50990"/>
    <lineage>
        <taxon>Eukaryota</taxon>
        <taxon>Fungi</taxon>
        <taxon>Dikarya</taxon>
        <taxon>Basidiomycota</taxon>
        <taxon>Agaricomycotina</taxon>
        <taxon>Agaricomycetes</taxon>
        <taxon>Hymenochaetales</taxon>
        <taxon>Rickenellaceae</taxon>
        <taxon>Rickenella</taxon>
    </lineage>
</organism>
<dbReference type="PROSITE" id="PS00141">
    <property type="entry name" value="ASP_PROTEASE"/>
    <property type="match status" value="1"/>
</dbReference>
<feature type="chain" id="PRO_5021445081" evidence="5">
    <location>
        <begin position="19"/>
        <end position="536"/>
    </location>
</feature>
<dbReference type="Gene3D" id="2.40.70.10">
    <property type="entry name" value="Acid Proteases"/>
    <property type="match status" value="2"/>
</dbReference>
<name>A0A4Y7PI64_9AGAM</name>
<keyword evidence="4" id="KW-1133">Transmembrane helix</keyword>
<dbReference type="GO" id="GO:0004190">
    <property type="term" value="F:aspartic-type endopeptidase activity"/>
    <property type="evidence" value="ECO:0007669"/>
    <property type="project" value="UniProtKB-KW"/>
</dbReference>
<keyword evidence="3" id="KW-0378">Hydrolase</keyword>
<dbReference type="SUPFAM" id="SSF50630">
    <property type="entry name" value="Acid proteases"/>
    <property type="match status" value="1"/>
</dbReference>
<dbReference type="InterPro" id="IPR001969">
    <property type="entry name" value="Aspartic_peptidase_AS"/>
</dbReference>
<evidence type="ECO:0000256" key="1">
    <source>
        <dbReference type="ARBA" id="ARBA00007447"/>
    </source>
</evidence>
<dbReference type="InterPro" id="IPR033121">
    <property type="entry name" value="PEPTIDASE_A1"/>
</dbReference>
<dbReference type="PROSITE" id="PS51767">
    <property type="entry name" value="PEPTIDASE_A1"/>
    <property type="match status" value="1"/>
</dbReference>
<dbReference type="CDD" id="cd05471">
    <property type="entry name" value="pepsin_like"/>
    <property type="match status" value="1"/>
</dbReference>
<dbReference type="OrthoDB" id="2747330at2759"/>
<evidence type="ECO:0000259" key="6">
    <source>
        <dbReference type="PROSITE" id="PS51767"/>
    </source>
</evidence>
<dbReference type="Proteomes" id="UP000294933">
    <property type="component" value="Unassembled WGS sequence"/>
</dbReference>
<evidence type="ECO:0000313" key="8">
    <source>
        <dbReference type="Proteomes" id="UP000294933"/>
    </source>
</evidence>
<proteinExistence type="inferred from homology"/>
<keyword evidence="8" id="KW-1185">Reference proteome</keyword>
<evidence type="ECO:0000313" key="7">
    <source>
        <dbReference type="EMBL" id="TDL14681.1"/>
    </source>
</evidence>
<keyword evidence="3 7" id="KW-0645">Protease</keyword>
<feature type="signal peptide" evidence="5">
    <location>
        <begin position="1"/>
        <end position="18"/>
    </location>
</feature>
<evidence type="ECO:0000256" key="4">
    <source>
        <dbReference type="SAM" id="Phobius"/>
    </source>
</evidence>
<dbReference type="AlphaFoldDB" id="A0A4Y7PI64"/>
<dbReference type="Pfam" id="PF00026">
    <property type="entry name" value="Asp"/>
    <property type="match status" value="1"/>
</dbReference>
<dbReference type="InterPro" id="IPR001461">
    <property type="entry name" value="Aspartic_peptidase_A1"/>
</dbReference>
<gene>
    <name evidence="7" type="ORF">BD410DRAFT_845823</name>
</gene>
<keyword evidence="5" id="KW-0732">Signal</keyword>
<accession>A0A4Y7PI64</accession>
<reference evidence="7 8" key="1">
    <citation type="submission" date="2018-06" db="EMBL/GenBank/DDBJ databases">
        <title>A transcriptomic atlas of mushroom development highlights an independent origin of complex multicellularity.</title>
        <authorList>
            <consortium name="DOE Joint Genome Institute"/>
            <person name="Krizsan K."/>
            <person name="Almasi E."/>
            <person name="Merenyi Z."/>
            <person name="Sahu N."/>
            <person name="Viragh M."/>
            <person name="Koszo T."/>
            <person name="Mondo S."/>
            <person name="Kiss B."/>
            <person name="Balint B."/>
            <person name="Kues U."/>
            <person name="Barry K."/>
            <person name="Hegedus J.C."/>
            <person name="Henrissat B."/>
            <person name="Johnson J."/>
            <person name="Lipzen A."/>
            <person name="Ohm R."/>
            <person name="Nagy I."/>
            <person name="Pangilinan J."/>
            <person name="Yan J."/>
            <person name="Xiong Y."/>
            <person name="Grigoriev I.V."/>
            <person name="Hibbett D.S."/>
            <person name="Nagy L.G."/>
        </authorList>
    </citation>
    <scope>NUCLEOTIDE SEQUENCE [LARGE SCALE GENOMIC DNA]</scope>
    <source>
        <strain evidence="7 8">SZMC22713</strain>
    </source>
</reference>
<dbReference type="PANTHER" id="PTHR47966:SF51">
    <property type="entry name" value="BETA-SITE APP-CLEAVING ENZYME, ISOFORM A-RELATED"/>
    <property type="match status" value="1"/>
</dbReference>
<evidence type="ECO:0000256" key="3">
    <source>
        <dbReference type="RuleBase" id="RU000454"/>
    </source>
</evidence>
<dbReference type="PANTHER" id="PTHR47966">
    <property type="entry name" value="BETA-SITE APP-CLEAVING ENZYME, ISOFORM A-RELATED"/>
    <property type="match status" value="1"/>
</dbReference>
<dbReference type="InterPro" id="IPR021109">
    <property type="entry name" value="Peptidase_aspartic_dom_sf"/>
</dbReference>
<keyword evidence="4" id="KW-0472">Membrane</keyword>
<comment type="similarity">
    <text evidence="1 3">Belongs to the peptidase A1 family.</text>
</comment>